<feature type="transmembrane region" description="Helical" evidence="1">
    <location>
        <begin position="86"/>
        <end position="104"/>
    </location>
</feature>
<keyword evidence="3" id="KW-1185">Reference proteome</keyword>
<name>A0A437LEV0_9BURK</name>
<reference evidence="2 3" key="1">
    <citation type="submission" date="2019-01" db="EMBL/GenBank/DDBJ databases">
        <authorList>
            <person name="Chen W.-M."/>
        </authorList>
    </citation>
    <scope>NUCLEOTIDE SEQUENCE [LARGE SCALE GENOMIC DNA]</scope>
    <source>
        <strain evidence="2 3">CCP-18</strain>
    </source>
</reference>
<organism evidence="2 3">
    <name type="scientific">Inhella crocodyli</name>
    <dbReference type="NCBI Taxonomy" id="2499851"/>
    <lineage>
        <taxon>Bacteria</taxon>
        <taxon>Pseudomonadati</taxon>
        <taxon>Pseudomonadota</taxon>
        <taxon>Betaproteobacteria</taxon>
        <taxon>Burkholderiales</taxon>
        <taxon>Sphaerotilaceae</taxon>
        <taxon>Inhella</taxon>
    </lineage>
</organism>
<dbReference type="Proteomes" id="UP000288587">
    <property type="component" value="Unassembled WGS sequence"/>
</dbReference>
<gene>
    <name evidence="2" type="ORF">EOD73_14740</name>
</gene>
<evidence type="ECO:0000256" key="1">
    <source>
        <dbReference type="SAM" id="Phobius"/>
    </source>
</evidence>
<feature type="transmembrane region" description="Helical" evidence="1">
    <location>
        <begin position="110"/>
        <end position="127"/>
    </location>
</feature>
<evidence type="ECO:0000313" key="2">
    <source>
        <dbReference type="EMBL" id="RVT83819.1"/>
    </source>
</evidence>
<keyword evidence="1" id="KW-0812">Transmembrane</keyword>
<evidence type="ECO:0000313" key="3">
    <source>
        <dbReference type="Proteomes" id="UP000288587"/>
    </source>
</evidence>
<accession>A0A437LEV0</accession>
<keyword evidence="1" id="KW-1133">Transmembrane helix</keyword>
<dbReference type="RefSeq" id="WP_127683783.1">
    <property type="nucleotide sequence ID" value="NZ_SACM01000004.1"/>
</dbReference>
<sequence length="129" mass="13474">MNTPLAAAAALTVVIALVHSVLGERLVFSRLRQGTLVPTQGGTLLRGHHVRILWATWHVVSVLGAAVAGVLLMLANEPLLGPLHLGLLKLIAWAMLASGVLVLIGTRGRHPGWIGLTGVAVLTWLGLPG</sequence>
<dbReference type="EMBL" id="SACM01000004">
    <property type="protein sequence ID" value="RVT83819.1"/>
    <property type="molecule type" value="Genomic_DNA"/>
</dbReference>
<proteinExistence type="predicted"/>
<dbReference type="AlphaFoldDB" id="A0A437LEV0"/>
<feature type="transmembrane region" description="Helical" evidence="1">
    <location>
        <begin position="52"/>
        <end position="74"/>
    </location>
</feature>
<keyword evidence="1" id="KW-0472">Membrane</keyword>
<evidence type="ECO:0008006" key="4">
    <source>
        <dbReference type="Google" id="ProtNLM"/>
    </source>
</evidence>
<protein>
    <recommendedName>
        <fullName evidence="4">DUF3325 domain-containing protein</fullName>
    </recommendedName>
</protein>
<comment type="caution">
    <text evidence="2">The sequence shown here is derived from an EMBL/GenBank/DDBJ whole genome shotgun (WGS) entry which is preliminary data.</text>
</comment>
<dbReference type="OrthoDB" id="5005871at2"/>